<sequence length="231" mass="26271">MKVSIVIPVYNEEKTVRSVIDAVRAASFGVPVEREIIVVDDGSQDKTESALKEISDIKLIMLEKNQGKGAAVKRGFLEATGDFILIQDADLEYDVKDYPKLLKPLLDGSANVVFGNRFHGEKHTVIYFRNYLGNKFLTFLSNLLTGLKLGDMEVGYKMFRKDVVDSFKEKLVSKRFGIEPELVARVARGKWRVFEVPVNYYSRTYEDGKKIGVWDGIKAIFAIIYFNVLRK</sequence>
<organism evidence="2 3">
    <name type="scientific">Candidatus Ryanbacteria bacterium RIFCSPLOWO2_02_FULL_47_14</name>
    <dbReference type="NCBI Taxonomy" id="1802129"/>
    <lineage>
        <taxon>Bacteria</taxon>
        <taxon>Candidatus Ryaniibacteriota</taxon>
    </lineage>
</organism>
<dbReference type="CDD" id="cd04179">
    <property type="entry name" value="DPM_DPG-synthase_like"/>
    <property type="match status" value="1"/>
</dbReference>
<dbReference type="GO" id="GO:0016740">
    <property type="term" value="F:transferase activity"/>
    <property type="evidence" value="ECO:0007669"/>
    <property type="project" value="UniProtKB-KW"/>
</dbReference>
<dbReference type="SUPFAM" id="SSF53448">
    <property type="entry name" value="Nucleotide-diphospho-sugar transferases"/>
    <property type="match status" value="1"/>
</dbReference>
<dbReference type="PANTHER" id="PTHR48090:SF7">
    <property type="entry name" value="RFBJ PROTEIN"/>
    <property type="match status" value="1"/>
</dbReference>
<dbReference type="Gene3D" id="3.90.550.10">
    <property type="entry name" value="Spore Coat Polysaccharide Biosynthesis Protein SpsA, Chain A"/>
    <property type="match status" value="1"/>
</dbReference>
<dbReference type="PANTHER" id="PTHR48090">
    <property type="entry name" value="UNDECAPRENYL-PHOSPHATE 4-DEOXY-4-FORMAMIDO-L-ARABINOSE TRANSFERASE-RELATED"/>
    <property type="match status" value="1"/>
</dbReference>
<evidence type="ECO:0000313" key="2">
    <source>
        <dbReference type="EMBL" id="OGZ55435.1"/>
    </source>
</evidence>
<evidence type="ECO:0000313" key="3">
    <source>
        <dbReference type="Proteomes" id="UP000177954"/>
    </source>
</evidence>
<name>A0A1G2GYY4_9BACT</name>
<reference evidence="2 3" key="1">
    <citation type="journal article" date="2016" name="Nat. Commun.">
        <title>Thousands of microbial genomes shed light on interconnected biogeochemical processes in an aquifer system.</title>
        <authorList>
            <person name="Anantharaman K."/>
            <person name="Brown C.T."/>
            <person name="Hug L.A."/>
            <person name="Sharon I."/>
            <person name="Castelle C.J."/>
            <person name="Probst A.J."/>
            <person name="Thomas B.C."/>
            <person name="Singh A."/>
            <person name="Wilkins M.J."/>
            <person name="Karaoz U."/>
            <person name="Brodie E.L."/>
            <person name="Williams K.H."/>
            <person name="Hubbard S.S."/>
            <person name="Banfield J.F."/>
        </authorList>
    </citation>
    <scope>NUCLEOTIDE SEQUENCE [LARGE SCALE GENOMIC DNA]</scope>
</reference>
<gene>
    <name evidence="2" type="ORF">A3J04_03435</name>
</gene>
<dbReference type="EMBL" id="MHNZ01000033">
    <property type="protein sequence ID" value="OGZ55435.1"/>
    <property type="molecule type" value="Genomic_DNA"/>
</dbReference>
<dbReference type="InterPro" id="IPR001173">
    <property type="entry name" value="Glyco_trans_2-like"/>
</dbReference>
<accession>A0A1G2GYY4</accession>
<dbReference type="InterPro" id="IPR029044">
    <property type="entry name" value="Nucleotide-diphossugar_trans"/>
</dbReference>
<proteinExistence type="predicted"/>
<dbReference type="AlphaFoldDB" id="A0A1G2GYY4"/>
<keyword evidence="2" id="KW-0808">Transferase</keyword>
<feature type="domain" description="Glycosyltransferase 2-like" evidence="1">
    <location>
        <begin position="4"/>
        <end position="165"/>
    </location>
</feature>
<dbReference type="InterPro" id="IPR050256">
    <property type="entry name" value="Glycosyltransferase_2"/>
</dbReference>
<protein>
    <submittedName>
        <fullName evidence="2">Glycosyl transferase</fullName>
    </submittedName>
</protein>
<dbReference type="STRING" id="1802129.A3J04_03435"/>
<dbReference type="Pfam" id="PF00535">
    <property type="entry name" value="Glycos_transf_2"/>
    <property type="match status" value="1"/>
</dbReference>
<dbReference type="Proteomes" id="UP000177954">
    <property type="component" value="Unassembled WGS sequence"/>
</dbReference>
<evidence type="ECO:0000259" key="1">
    <source>
        <dbReference type="Pfam" id="PF00535"/>
    </source>
</evidence>
<comment type="caution">
    <text evidence="2">The sequence shown here is derived from an EMBL/GenBank/DDBJ whole genome shotgun (WGS) entry which is preliminary data.</text>
</comment>